<dbReference type="SMART" id="SM00822">
    <property type="entry name" value="PKS_KR"/>
    <property type="match status" value="1"/>
</dbReference>
<dbReference type="InterPro" id="IPR002347">
    <property type="entry name" value="SDR_fam"/>
</dbReference>
<dbReference type="Pfam" id="PF00106">
    <property type="entry name" value="adh_short"/>
    <property type="match status" value="1"/>
</dbReference>
<dbReference type="GO" id="GO:0005737">
    <property type="term" value="C:cytoplasm"/>
    <property type="evidence" value="ECO:0007669"/>
    <property type="project" value="UniProtKB-SubCell"/>
</dbReference>
<dbReference type="InterPro" id="IPR057326">
    <property type="entry name" value="KR_dom"/>
</dbReference>
<evidence type="ECO:0000256" key="4">
    <source>
        <dbReference type="ARBA" id="ARBA00023002"/>
    </source>
</evidence>
<dbReference type="eggNOG" id="COG4221">
    <property type="taxonomic scope" value="Bacteria"/>
</dbReference>
<dbReference type="EMBL" id="BX640443">
    <property type="protein sequence ID" value="CAE32790.1"/>
    <property type="molecule type" value="Genomic_DNA"/>
</dbReference>
<dbReference type="PRINTS" id="PR00081">
    <property type="entry name" value="GDHRDH"/>
</dbReference>
<keyword evidence="4" id="KW-0560">Oxidoreductase</keyword>
<evidence type="ECO:0000313" key="6">
    <source>
        <dbReference type="EMBL" id="CAE32790.1"/>
    </source>
</evidence>
<protein>
    <submittedName>
        <fullName evidence="6">Probable short chain dehydrogenase</fullName>
    </submittedName>
</protein>
<gene>
    <name evidence="6" type="ordered locus">BB2294</name>
</gene>
<dbReference type="GO" id="GO:0006729">
    <property type="term" value="P:tetrahydrobiopterin biosynthetic process"/>
    <property type="evidence" value="ECO:0007669"/>
    <property type="project" value="TreeGrafter"/>
</dbReference>
<name>A0A0H3LLS0_BORBR</name>
<comment type="subcellular location">
    <subcellularLocation>
        <location evidence="1">Cytoplasm</location>
    </subcellularLocation>
</comment>
<evidence type="ECO:0000259" key="5">
    <source>
        <dbReference type="SMART" id="SM00822"/>
    </source>
</evidence>
<feature type="domain" description="Ketoreductase" evidence="5">
    <location>
        <begin position="4"/>
        <end position="205"/>
    </location>
</feature>
<evidence type="ECO:0000313" key="7">
    <source>
        <dbReference type="Proteomes" id="UP000001027"/>
    </source>
</evidence>
<dbReference type="Gene3D" id="3.40.50.720">
    <property type="entry name" value="NAD(P)-binding Rossmann-like Domain"/>
    <property type="match status" value="1"/>
</dbReference>
<sequence length="251" mass="26058">MTDTVAILTGASRGLGAALARGLLAPGTRLITLARRADPDLEAAARTRGASLEQVQVDLSDPAAAGAAAKRLCAALPRDARRYLLINNAGTVSPVAQAAGLTDGAAIAGALNLNVTAVVLLTARFVAALQGLPADRRVLNISSGAGRNPNAGWGVYCAAKAALDMYSRVLKQEQGQDGVRVVALAPGIVDTDMQGAIRASDPADFPALERFREFHATGKLSAPADVAARILAYLDRDDFGTTEIDDIRNYQ</sequence>
<dbReference type="PANTHER" id="PTHR44085:SF2">
    <property type="entry name" value="SEPIAPTERIN REDUCTASE"/>
    <property type="match status" value="1"/>
</dbReference>
<keyword evidence="2" id="KW-0963">Cytoplasm</keyword>
<keyword evidence="3" id="KW-0521">NADP</keyword>
<dbReference type="GO" id="GO:0004757">
    <property type="term" value="F:sepiapterin reductase (NADP+) activity"/>
    <property type="evidence" value="ECO:0007669"/>
    <property type="project" value="TreeGrafter"/>
</dbReference>
<accession>A0A0H3LLS0</accession>
<dbReference type="Proteomes" id="UP000001027">
    <property type="component" value="Chromosome"/>
</dbReference>
<proteinExistence type="predicted"/>
<dbReference type="NCBIfam" id="NF005436">
    <property type="entry name" value="PRK07023.1"/>
    <property type="match status" value="1"/>
</dbReference>
<organism evidence="6 7">
    <name type="scientific">Bordetella bronchiseptica (strain ATCC BAA-588 / NCTC 13252 / RB50)</name>
    <name type="common">Alcaligenes bronchisepticus</name>
    <dbReference type="NCBI Taxonomy" id="257310"/>
    <lineage>
        <taxon>Bacteria</taxon>
        <taxon>Pseudomonadati</taxon>
        <taxon>Pseudomonadota</taxon>
        <taxon>Betaproteobacteria</taxon>
        <taxon>Burkholderiales</taxon>
        <taxon>Alcaligenaceae</taxon>
        <taxon>Bordetella</taxon>
    </lineage>
</organism>
<dbReference type="InterPro" id="IPR051721">
    <property type="entry name" value="Biopterin_syn/organic_redct"/>
</dbReference>
<dbReference type="HOGENOM" id="CLU_010194_2_11_4"/>
<evidence type="ECO:0000256" key="2">
    <source>
        <dbReference type="ARBA" id="ARBA00022490"/>
    </source>
</evidence>
<dbReference type="KEGG" id="bbr:BB2294"/>
<dbReference type="AlphaFoldDB" id="A0A0H3LLS0"/>
<evidence type="ECO:0000256" key="1">
    <source>
        <dbReference type="ARBA" id="ARBA00004496"/>
    </source>
</evidence>
<dbReference type="InterPro" id="IPR036291">
    <property type="entry name" value="NAD(P)-bd_dom_sf"/>
</dbReference>
<evidence type="ECO:0000256" key="3">
    <source>
        <dbReference type="ARBA" id="ARBA00022857"/>
    </source>
</evidence>
<dbReference type="SUPFAM" id="SSF51735">
    <property type="entry name" value="NAD(P)-binding Rossmann-fold domains"/>
    <property type="match status" value="1"/>
</dbReference>
<dbReference type="RefSeq" id="WP_010926447.1">
    <property type="nucleotide sequence ID" value="NC_002927.3"/>
</dbReference>
<dbReference type="GeneID" id="69601025"/>
<dbReference type="PANTHER" id="PTHR44085">
    <property type="entry name" value="SEPIAPTERIN REDUCTASE"/>
    <property type="match status" value="1"/>
</dbReference>
<reference evidence="6 7" key="1">
    <citation type="journal article" date="2003" name="Nat. Genet.">
        <title>Comparative analysis of the genome sequences of Bordetella pertussis, Bordetella parapertussis and Bordetella bronchiseptica.</title>
        <authorList>
            <person name="Parkhill J."/>
            <person name="Sebaihia M."/>
            <person name="Preston A."/>
            <person name="Murphy L.D."/>
            <person name="Thomson N.R."/>
            <person name="Harris D.E."/>
            <person name="Holden M.T.G."/>
            <person name="Churcher C.M."/>
            <person name="Bentley S.D."/>
            <person name="Mungall K.L."/>
            <person name="Cerdeno-Tarraga A.-M."/>
            <person name="Temple L."/>
            <person name="James K.D."/>
            <person name="Harris B."/>
            <person name="Quail M.A."/>
            <person name="Achtman M."/>
            <person name="Atkin R."/>
            <person name="Baker S."/>
            <person name="Basham D."/>
            <person name="Bason N."/>
            <person name="Cherevach I."/>
            <person name="Chillingworth T."/>
            <person name="Collins M."/>
            <person name="Cronin A."/>
            <person name="Davis P."/>
            <person name="Doggett J."/>
            <person name="Feltwell T."/>
            <person name="Goble A."/>
            <person name="Hamlin N."/>
            <person name="Hauser H."/>
            <person name="Holroyd S."/>
            <person name="Jagels K."/>
            <person name="Leather S."/>
            <person name="Moule S."/>
            <person name="Norberczak H."/>
            <person name="O'Neil S."/>
            <person name="Ormond D."/>
            <person name="Price C."/>
            <person name="Rabbinowitsch E."/>
            <person name="Rutter S."/>
            <person name="Sanders M."/>
            <person name="Saunders D."/>
            <person name="Seeger K."/>
            <person name="Sharp S."/>
            <person name="Simmonds M."/>
            <person name="Skelton J."/>
            <person name="Squares R."/>
            <person name="Squares S."/>
            <person name="Stevens K."/>
            <person name="Unwin L."/>
            <person name="Whitehead S."/>
            <person name="Barrell B.G."/>
            <person name="Maskell D.J."/>
        </authorList>
    </citation>
    <scope>NUCLEOTIDE SEQUENCE [LARGE SCALE GENOMIC DNA]</scope>
    <source>
        <strain evidence="6 7">ATCC BAA-588 / NCTC 13252 / RB50</strain>
    </source>
</reference>